<name>A0A561ULT2_9ACTN</name>
<reference evidence="3 4" key="1">
    <citation type="submission" date="2019-06" db="EMBL/GenBank/DDBJ databases">
        <title>Sequencing the genomes of 1000 actinobacteria strains.</title>
        <authorList>
            <person name="Klenk H.-P."/>
        </authorList>
    </citation>
    <scope>NUCLEOTIDE SEQUENCE [LARGE SCALE GENOMIC DNA]</scope>
    <source>
        <strain evidence="3 4">DSM 44826</strain>
    </source>
</reference>
<proteinExistence type="predicted"/>
<feature type="compositionally biased region" description="Polar residues" evidence="1">
    <location>
        <begin position="1"/>
        <end position="10"/>
    </location>
</feature>
<sequence length="61" mass="6482">MHWFKSSYSNGSGGCVEVSPSSTTTVPVRDSKDPGGPVLAFPRESFTAFIRTLQATTTLSS</sequence>
<gene>
    <name evidence="3" type="ORF">FHX73_114161</name>
</gene>
<feature type="domain" description="DUF397" evidence="2">
    <location>
        <begin position="2"/>
        <end position="53"/>
    </location>
</feature>
<protein>
    <submittedName>
        <fullName evidence="3">Uncharacterized protein DUF397</fullName>
    </submittedName>
</protein>
<evidence type="ECO:0000313" key="3">
    <source>
        <dbReference type="EMBL" id="TWG00287.1"/>
    </source>
</evidence>
<keyword evidence="4" id="KW-1185">Reference proteome</keyword>
<feature type="region of interest" description="Disordered" evidence="1">
    <location>
        <begin position="1"/>
        <end position="37"/>
    </location>
</feature>
<evidence type="ECO:0000256" key="1">
    <source>
        <dbReference type="SAM" id="MobiDB-lite"/>
    </source>
</evidence>
<dbReference type="AlphaFoldDB" id="A0A561ULT2"/>
<dbReference type="OrthoDB" id="3872778at2"/>
<dbReference type="Pfam" id="PF04149">
    <property type="entry name" value="DUF397"/>
    <property type="match status" value="1"/>
</dbReference>
<dbReference type="InterPro" id="IPR007278">
    <property type="entry name" value="DUF397"/>
</dbReference>
<dbReference type="EMBL" id="VIWT01000001">
    <property type="protein sequence ID" value="TWG00287.1"/>
    <property type="molecule type" value="Genomic_DNA"/>
</dbReference>
<dbReference type="Proteomes" id="UP000317940">
    <property type="component" value="Unassembled WGS sequence"/>
</dbReference>
<organism evidence="3 4">
    <name type="scientific">Kitasatospora viridis</name>
    <dbReference type="NCBI Taxonomy" id="281105"/>
    <lineage>
        <taxon>Bacteria</taxon>
        <taxon>Bacillati</taxon>
        <taxon>Actinomycetota</taxon>
        <taxon>Actinomycetes</taxon>
        <taxon>Kitasatosporales</taxon>
        <taxon>Streptomycetaceae</taxon>
        <taxon>Kitasatospora</taxon>
    </lineage>
</organism>
<dbReference type="RefSeq" id="WP_145906409.1">
    <property type="nucleotide sequence ID" value="NZ_BAAAMZ010000014.1"/>
</dbReference>
<evidence type="ECO:0000313" key="4">
    <source>
        <dbReference type="Proteomes" id="UP000317940"/>
    </source>
</evidence>
<accession>A0A561ULT2</accession>
<evidence type="ECO:0000259" key="2">
    <source>
        <dbReference type="Pfam" id="PF04149"/>
    </source>
</evidence>
<comment type="caution">
    <text evidence="3">The sequence shown here is derived from an EMBL/GenBank/DDBJ whole genome shotgun (WGS) entry which is preliminary data.</text>
</comment>